<dbReference type="Gene3D" id="2.30.29.30">
    <property type="entry name" value="Pleckstrin-homology domain (PH domain)/Phosphotyrosine-binding domain (PTB)"/>
    <property type="match status" value="1"/>
</dbReference>
<feature type="coiled-coil region" evidence="1">
    <location>
        <begin position="413"/>
        <end position="461"/>
    </location>
</feature>
<dbReference type="InterPro" id="IPR011993">
    <property type="entry name" value="PH-like_dom_sf"/>
</dbReference>
<reference evidence="4 5" key="1">
    <citation type="journal article" date="2023" name="BMC Biol.">
        <title>The compact genome of the sponge Oopsacas minuta (Hexactinellida) is lacking key metazoan core genes.</title>
        <authorList>
            <person name="Santini S."/>
            <person name="Schenkelaars Q."/>
            <person name="Jourda C."/>
            <person name="Duchesne M."/>
            <person name="Belahbib H."/>
            <person name="Rocher C."/>
            <person name="Selva M."/>
            <person name="Riesgo A."/>
            <person name="Vervoort M."/>
            <person name="Leys S.P."/>
            <person name="Kodjabachian L."/>
            <person name="Le Bivic A."/>
            <person name="Borchiellini C."/>
            <person name="Claverie J.M."/>
            <person name="Renard E."/>
        </authorList>
    </citation>
    <scope>NUCLEOTIDE SEQUENCE [LARGE SCALE GENOMIC DNA]</scope>
    <source>
        <strain evidence="4">SPO-2</strain>
    </source>
</reference>
<dbReference type="AlphaFoldDB" id="A0AAV7K5V9"/>
<dbReference type="InterPro" id="IPR051707">
    <property type="entry name" value="PI-Interact_SigTrans_Reg"/>
</dbReference>
<dbReference type="InterPro" id="IPR036249">
    <property type="entry name" value="Thioredoxin-like_sf"/>
</dbReference>
<dbReference type="Pfam" id="PF13905">
    <property type="entry name" value="Thioredoxin_8"/>
    <property type="match status" value="1"/>
</dbReference>
<evidence type="ECO:0000256" key="1">
    <source>
        <dbReference type="SAM" id="Coils"/>
    </source>
</evidence>
<dbReference type="EMBL" id="JAKMXF010000144">
    <property type="protein sequence ID" value="KAI6656418.1"/>
    <property type="molecule type" value="Genomic_DNA"/>
</dbReference>
<feature type="domain" description="PH" evidence="2">
    <location>
        <begin position="496"/>
        <end position="597"/>
    </location>
</feature>
<dbReference type="PANTHER" id="PTHR14336:SF8">
    <property type="entry name" value="PROTEIN OPY1"/>
    <property type="match status" value="1"/>
</dbReference>
<comment type="caution">
    <text evidence="4">The sequence shown here is derived from an EMBL/GenBank/DDBJ whole genome shotgun (WGS) entry which is preliminary data.</text>
</comment>
<sequence>MALAKFRNMKIKKTKRAFKFKLTTFYERIECEFQKGFEPNNLSIRWSRGNREVVSNTPSWTADFEDESAVKGRAKFEPVNAVELLITLYKYPKTVEYNDKYYKYSVEHTALNGKKTSLGVFELNVADYAEIGQHRHELALICKAASKKVFSMKIVMRLEVEFLKSGCAQDDDMISTWSALPGGETDYSDDEYNSDDGNDNRKRAMSTDLSYVLGESLFSLISKNREELVLPDGFPEDLSGMHHSKSIALLFSANWSDTCVNFLQTVDKLYTMREGRTFEIVYVSCDYDDESLIQGMKKHSIIYLSLRPKSVIAENLRDHYEVSSIPQLLIVNPETGRVIEREGKKVLEKCHGSIEEQKILATLWGKGKSSQSSHRLAVVKESILGSSVSLSSTLDGISESGQNYSKRKGSLKQQNTEQVIGHLEHMLKQKEQELRESQDQLQAAQEEILSLISENEALQAKNFEMSDQVRQLKIIVKDFGDQNRAMADEKQQLVAAMEVKGWLFKRGISGPTGRLWRKRYFQNNGFFLSYYKSPSTQVEQGSIDLKKVNEISILPKEKQDKNSASFNIITEQRVYELQARNPEEMSSWIRAVNYLMNYHKENMLQSYGNHCAMSPSRQLNIQNAADSIHI</sequence>
<organism evidence="4 5">
    <name type="scientific">Oopsacas minuta</name>
    <dbReference type="NCBI Taxonomy" id="111878"/>
    <lineage>
        <taxon>Eukaryota</taxon>
        <taxon>Metazoa</taxon>
        <taxon>Porifera</taxon>
        <taxon>Hexactinellida</taxon>
        <taxon>Hexasterophora</taxon>
        <taxon>Lyssacinosida</taxon>
        <taxon>Leucopsacidae</taxon>
        <taxon>Oopsacas</taxon>
    </lineage>
</organism>
<dbReference type="SUPFAM" id="SSF52833">
    <property type="entry name" value="Thioredoxin-like"/>
    <property type="match status" value="1"/>
</dbReference>
<name>A0AAV7K5V9_9METZ</name>
<dbReference type="InterPro" id="IPR012336">
    <property type="entry name" value="Thioredoxin-like_fold"/>
</dbReference>
<keyword evidence="1" id="KW-0175">Coiled coil</keyword>
<dbReference type="Pfam" id="PF00169">
    <property type="entry name" value="PH"/>
    <property type="match status" value="1"/>
</dbReference>
<dbReference type="PROSITE" id="PS51840">
    <property type="entry name" value="C2_NT"/>
    <property type="match status" value="1"/>
</dbReference>
<dbReference type="PROSITE" id="PS50003">
    <property type="entry name" value="PH_DOMAIN"/>
    <property type="match status" value="1"/>
</dbReference>
<accession>A0AAV7K5V9</accession>
<dbReference type="Pfam" id="PF10358">
    <property type="entry name" value="NT-C2"/>
    <property type="match status" value="1"/>
</dbReference>
<dbReference type="FunFam" id="2.30.29.30:FF:000286">
    <property type="entry name" value="PH-protein kinase domain containing protein"/>
    <property type="match status" value="1"/>
</dbReference>
<dbReference type="InterPro" id="IPR001849">
    <property type="entry name" value="PH_domain"/>
</dbReference>
<dbReference type="Gene3D" id="3.40.30.10">
    <property type="entry name" value="Glutaredoxin"/>
    <property type="match status" value="1"/>
</dbReference>
<evidence type="ECO:0000313" key="5">
    <source>
        <dbReference type="Proteomes" id="UP001165289"/>
    </source>
</evidence>
<keyword evidence="5" id="KW-1185">Reference proteome</keyword>
<evidence type="ECO:0000313" key="4">
    <source>
        <dbReference type="EMBL" id="KAI6656418.1"/>
    </source>
</evidence>
<dbReference type="PANTHER" id="PTHR14336">
    <property type="entry name" value="TANDEM PH DOMAIN CONTAINING PROTEIN"/>
    <property type="match status" value="1"/>
</dbReference>
<dbReference type="SMART" id="SM00233">
    <property type="entry name" value="PH"/>
    <property type="match status" value="1"/>
</dbReference>
<gene>
    <name evidence="4" type="ORF">LOD99_1214</name>
</gene>
<dbReference type="Proteomes" id="UP001165289">
    <property type="component" value="Unassembled WGS sequence"/>
</dbReference>
<feature type="domain" description="C2 NT-type" evidence="3">
    <location>
        <begin position="10"/>
        <end position="160"/>
    </location>
</feature>
<dbReference type="SUPFAM" id="SSF50729">
    <property type="entry name" value="PH domain-like"/>
    <property type="match status" value="1"/>
</dbReference>
<evidence type="ECO:0000259" key="2">
    <source>
        <dbReference type="PROSITE" id="PS50003"/>
    </source>
</evidence>
<dbReference type="InterPro" id="IPR019448">
    <property type="entry name" value="NT-C2"/>
</dbReference>
<protein>
    <recommendedName>
        <fullName evidence="6">PH domain-containing protein</fullName>
    </recommendedName>
</protein>
<proteinExistence type="predicted"/>
<evidence type="ECO:0000259" key="3">
    <source>
        <dbReference type="PROSITE" id="PS51840"/>
    </source>
</evidence>
<evidence type="ECO:0008006" key="6">
    <source>
        <dbReference type="Google" id="ProtNLM"/>
    </source>
</evidence>